<dbReference type="Proteomes" id="UP000823775">
    <property type="component" value="Unassembled WGS sequence"/>
</dbReference>
<protein>
    <submittedName>
        <fullName evidence="1">Uncharacterized protein</fullName>
    </submittedName>
</protein>
<accession>A0ABS8RSH8</accession>
<sequence>VCFDPSVRHFSVPAINLFQSILVISLSRTTRSLRKLIVGFYRRGGCYEEILVPVKIASNDQEIKNTKNIAIFPTFRIGGRIYVHPQLPFELFVDTDKVRKNL</sequence>
<dbReference type="EMBL" id="JACEIK010000105">
    <property type="protein sequence ID" value="MCD7449770.1"/>
    <property type="molecule type" value="Genomic_DNA"/>
</dbReference>
<proteinExistence type="predicted"/>
<name>A0ABS8RSH8_DATST</name>
<feature type="non-terminal residue" evidence="1">
    <location>
        <position position="1"/>
    </location>
</feature>
<comment type="caution">
    <text evidence="1">The sequence shown here is derived from an EMBL/GenBank/DDBJ whole genome shotgun (WGS) entry which is preliminary data.</text>
</comment>
<reference evidence="1 2" key="1">
    <citation type="journal article" date="2021" name="BMC Genomics">
        <title>Datura genome reveals duplications of psychoactive alkaloid biosynthetic genes and high mutation rate following tissue culture.</title>
        <authorList>
            <person name="Rajewski A."/>
            <person name="Carter-House D."/>
            <person name="Stajich J."/>
            <person name="Litt A."/>
        </authorList>
    </citation>
    <scope>NUCLEOTIDE SEQUENCE [LARGE SCALE GENOMIC DNA]</scope>
    <source>
        <strain evidence="1">AR-01</strain>
    </source>
</reference>
<evidence type="ECO:0000313" key="2">
    <source>
        <dbReference type="Proteomes" id="UP000823775"/>
    </source>
</evidence>
<evidence type="ECO:0000313" key="1">
    <source>
        <dbReference type="EMBL" id="MCD7449770.1"/>
    </source>
</evidence>
<organism evidence="1 2">
    <name type="scientific">Datura stramonium</name>
    <name type="common">Jimsonweed</name>
    <name type="synonym">Common thornapple</name>
    <dbReference type="NCBI Taxonomy" id="4076"/>
    <lineage>
        <taxon>Eukaryota</taxon>
        <taxon>Viridiplantae</taxon>
        <taxon>Streptophyta</taxon>
        <taxon>Embryophyta</taxon>
        <taxon>Tracheophyta</taxon>
        <taxon>Spermatophyta</taxon>
        <taxon>Magnoliopsida</taxon>
        <taxon>eudicotyledons</taxon>
        <taxon>Gunneridae</taxon>
        <taxon>Pentapetalae</taxon>
        <taxon>asterids</taxon>
        <taxon>lamiids</taxon>
        <taxon>Solanales</taxon>
        <taxon>Solanaceae</taxon>
        <taxon>Solanoideae</taxon>
        <taxon>Datureae</taxon>
        <taxon>Datura</taxon>
    </lineage>
</organism>
<gene>
    <name evidence="1" type="ORF">HAX54_001339</name>
</gene>
<keyword evidence="2" id="KW-1185">Reference proteome</keyword>